<protein>
    <submittedName>
        <fullName evidence="1">Uncharacterized protein</fullName>
    </submittedName>
</protein>
<comment type="caution">
    <text evidence="1">The sequence shown here is derived from an EMBL/GenBank/DDBJ whole genome shotgun (WGS) entry which is preliminary data.</text>
</comment>
<organism evidence="1">
    <name type="scientific">marine sediment metagenome</name>
    <dbReference type="NCBI Taxonomy" id="412755"/>
    <lineage>
        <taxon>unclassified sequences</taxon>
        <taxon>metagenomes</taxon>
        <taxon>ecological metagenomes</taxon>
    </lineage>
</organism>
<name>A0A0F9AGV2_9ZZZZ</name>
<gene>
    <name evidence="1" type="ORF">LCGC14_2573720</name>
</gene>
<dbReference type="AlphaFoldDB" id="A0A0F9AGV2"/>
<sequence length="64" mass="7243">MDILEIQDANSGGAIIGLRQINEAIAEALNDLVTPYPLWQVWMKSLNKRRRNLLDRHRATANTG</sequence>
<evidence type="ECO:0000313" key="1">
    <source>
        <dbReference type="EMBL" id="KKL08655.1"/>
    </source>
</evidence>
<reference evidence="1" key="1">
    <citation type="journal article" date="2015" name="Nature">
        <title>Complex archaea that bridge the gap between prokaryotes and eukaryotes.</title>
        <authorList>
            <person name="Spang A."/>
            <person name="Saw J.H."/>
            <person name="Jorgensen S.L."/>
            <person name="Zaremba-Niedzwiedzka K."/>
            <person name="Martijn J."/>
            <person name="Lind A.E."/>
            <person name="van Eijk R."/>
            <person name="Schleper C."/>
            <person name="Guy L."/>
            <person name="Ettema T.J."/>
        </authorList>
    </citation>
    <scope>NUCLEOTIDE SEQUENCE</scope>
</reference>
<proteinExistence type="predicted"/>
<dbReference type="EMBL" id="LAZR01042796">
    <property type="protein sequence ID" value="KKL08655.1"/>
    <property type="molecule type" value="Genomic_DNA"/>
</dbReference>
<accession>A0A0F9AGV2</accession>